<dbReference type="AlphaFoldDB" id="A0A6A6T5J1"/>
<gene>
    <name evidence="2" type="ORF">K491DRAFT_750399</name>
</gene>
<evidence type="ECO:0000313" key="3">
    <source>
        <dbReference type="Proteomes" id="UP000799324"/>
    </source>
</evidence>
<evidence type="ECO:0000256" key="1">
    <source>
        <dbReference type="SAM" id="MobiDB-lite"/>
    </source>
</evidence>
<organism evidence="2 3">
    <name type="scientific">Lophiostoma macrostomum CBS 122681</name>
    <dbReference type="NCBI Taxonomy" id="1314788"/>
    <lineage>
        <taxon>Eukaryota</taxon>
        <taxon>Fungi</taxon>
        <taxon>Dikarya</taxon>
        <taxon>Ascomycota</taxon>
        <taxon>Pezizomycotina</taxon>
        <taxon>Dothideomycetes</taxon>
        <taxon>Pleosporomycetidae</taxon>
        <taxon>Pleosporales</taxon>
        <taxon>Lophiostomataceae</taxon>
        <taxon>Lophiostoma</taxon>
    </lineage>
</organism>
<sequence>MSDAMFCAGLSLTNVYAINYPTTQSYRAYPINYPTTHTYPAYPYPNHDDTEKDLDALLYTPHPHYPSRSTSSSRYTRLSASDQLRRYLLAVPSSPLYSTLSASSSSDPVTLSAAEKSSLLQLSHMVRRFRYDMQVRSTSTSTSSTNTSELKHIITTIVKPARELGVGENVALDVIASYADSDEEGEREGEQKEMNDMQKLIGHQKRRKRTLWDRLKAMVTKKKTALRQK</sequence>
<name>A0A6A6T5J1_9PLEO</name>
<proteinExistence type="predicted"/>
<protein>
    <submittedName>
        <fullName evidence="2">Uncharacterized protein</fullName>
    </submittedName>
</protein>
<keyword evidence="3" id="KW-1185">Reference proteome</keyword>
<feature type="region of interest" description="Disordered" evidence="1">
    <location>
        <begin position="181"/>
        <end position="205"/>
    </location>
</feature>
<dbReference type="Proteomes" id="UP000799324">
    <property type="component" value="Unassembled WGS sequence"/>
</dbReference>
<evidence type="ECO:0000313" key="2">
    <source>
        <dbReference type="EMBL" id="KAF2653814.1"/>
    </source>
</evidence>
<dbReference type="EMBL" id="MU004374">
    <property type="protein sequence ID" value="KAF2653814.1"/>
    <property type="molecule type" value="Genomic_DNA"/>
</dbReference>
<reference evidence="2" key="1">
    <citation type="journal article" date="2020" name="Stud. Mycol.">
        <title>101 Dothideomycetes genomes: a test case for predicting lifestyles and emergence of pathogens.</title>
        <authorList>
            <person name="Haridas S."/>
            <person name="Albert R."/>
            <person name="Binder M."/>
            <person name="Bloem J."/>
            <person name="Labutti K."/>
            <person name="Salamov A."/>
            <person name="Andreopoulos B."/>
            <person name="Baker S."/>
            <person name="Barry K."/>
            <person name="Bills G."/>
            <person name="Bluhm B."/>
            <person name="Cannon C."/>
            <person name="Castanera R."/>
            <person name="Culley D."/>
            <person name="Daum C."/>
            <person name="Ezra D."/>
            <person name="Gonzalez J."/>
            <person name="Henrissat B."/>
            <person name="Kuo A."/>
            <person name="Liang C."/>
            <person name="Lipzen A."/>
            <person name="Lutzoni F."/>
            <person name="Magnuson J."/>
            <person name="Mondo S."/>
            <person name="Nolan M."/>
            <person name="Ohm R."/>
            <person name="Pangilinan J."/>
            <person name="Park H.-J."/>
            <person name="Ramirez L."/>
            <person name="Alfaro M."/>
            <person name="Sun H."/>
            <person name="Tritt A."/>
            <person name="Yoshinaga Y."/>
            <person name="Zwiers L.-H."/>
            <person name="Turgeon B."/>
            <person name="Goodwin S."/>
            <person name="Spatafora J."/>
            <person name="Crous P."/>
            <person name="Grigoriev I."/>
        </authorList>
    </citation>
    <scope>NUCLEOTIDE SEQUENCE</scope>
    <source>
        <strain evidence="2">CBS 122681</strain>
    </source>
</reference>
<accession>A0A6A6T5J1</accession>